<feature type="domain" description="Helicase ATP-binding" evidence="8">
    <location>
        <begin position="28"/>
        <end position="298"/>
    </location>
</feature>
<name>A0A516SC24_9NEIS</name>
<dbReference type="Pfam" id="PF13307">
    <property type="entry name" value="Helicase_C_2"/>
    <property type="match status" value="1"/>
</dbReference>
<dbReference type="SMART" id="SM00491">
    <property type="entry name" value="HELICc2"/>
    <property type="match status" value="1"/>
</dbReference>
<keyword evidence="10" id="KW-1185">Reference proteome</keyword>
<evidence type="ECO:0000256" key="5">
    <source>
        <dbReference type="ARBA" id="ARBA00038058"/>
    </source>
</evidence>
<evidence type="ECO:0000256" key="2">
    <source>
        <dbReference type="ARBA" id="ARBA00022741"/>
    </source>
</evidence>
<organism evidence="9 10">
    <name type="scientific">Chitinimonas arctica</name>
    <dbReference type="NCBI Taxonomy" id="2594795"/>
    <lineage>
        <taxon>Bacteria</taxon>
        <taxon>Pseudomonadati</taxon>
        <taxon>Pseudomonadota</taxon>
        <taxon>Betaproteobacteria</taxon>
        <taxon>Neisseriales</taxon>
        <taxon>Chitinibacteraceae</taxon>
        <taxon>Chitinimonas</taxon>
    </lineage>
</organism>
<dbReference type="AlphaFoldDB" id="A0A516SC24"/>
<dbReference type="InterPro" id="IPR006555">
    <property type="entry name" value="ATP-dep_Helicase_C"/>
</dbReference>
<dbReference type="OrthoDB" id="9805194at2"/>
<dbReference type="EC" id="5.6.2.3" evidence="6"/>
<dbReference type="PANTHER" id="PTHR11472">
    <property type="entry name" value="DNA REPAIR DEAD HELICASE RAD3/XP-D SUBFAMILY MEMBER"/>
    <property type="match status" value="1"/>
</dbReference>
<dbReference type="KEGG" id="cari:FNU76_04670"/>
<gene>
    <name evidence="9" type="ORF">FNU76_04670</name>
</gene>
<evidence type="ECO:0000256" key="3">
    <source>
        <dbReference type="ARBA" id="ARBA00022801"/>
    </source>
</evidence>
<dbReference type="PANTHER" id="PTHR11472:SF34">
    <property type="entry name" value="REGULATOR OF TELOMERE ELONGATION HELICASE 1"/>
    <property type="match status" value="1"/>
</dbReference>
<evidence type="ECO:0000256" key="6">
    <source>
        <dbReference type="ARBA" id="ARBA00044969"/>
    </source>
</evidence>
<dbReference type="InterPro" id="IPR011545">
    <property type="entry name" value="DEAD/DEAH_box_helicase_dom"/>
</dbReference>
<dbReference type="Pfam" id="PF00270">
    <property type="entry name" value="DEAD"/>
    <property type="match status" value="1"/>
</dbReference>
<comment type="cofactor">
    <cofactor evidence="1">
        <name>[4Fe-4S] cluster</name>
        <dbReference type="ChEBI" id="CHEBI:49883"/>
    </cofactor>
</comment>
<dbReference type="InterPro" id="IPR014001">
    <property type="entry name" value="Helicase_ATP-bd"/>
</dbReference>
<comment type="similarity">
    <text evidence="5">Belongs to the helicase family. DinG subfamily.</text>
</comment>
<dbReference type="PROSITE" id="PS51193">
    <property type="entry name" value="HELICASE_ATP_BIND_2"/>
    <property type="match status" value="1"/>
</dbReference>
<keyword evidence="3" id="KW-0378">Hydrolase</keyword>
<dbReference type="InterPro" id="IPR014013">
    <property type="entry name" value="Helic_SF1/SF2_ATP-bd_DinG/Rad3"/>
</dbReference>
<dbReference type="InterPro" id="IPR027417">
    <property type="entry name" value="P-loop_NTPase"/>
</dbReference>
<dbReference type="GO" id="GO:0016818">
    <property type="term" value="F:hydrolase activity, acting on acid anhydrides, in phosphorus-containing anhydrides"/>
    <property type="evidence" value="ECO:0007669"/>
    <property type="project" value="InterPro"/>
</dbReference>
<dbReference type="GO" id="GO:0005524">
    <property type="term" value="F:ATP binding"/>
    <property type="evidence" value="ECO:0007669"/>
    <property type="project" value="UniProtKB-KW"/>
</dbReference>
<protein>
    <recommendedName>
        <fullName evidence="6">DNA 5'-3' helicase</fullName>
        <ecNumber evidence="6">5.6.2.3</ecNumber>
    </recommendedName>
</protein>
<keyword evidence="4" id="KW-0067">ATP-binding</keyword>
<keyword evidence="2" id="KW-0547">Nucleotide-binding</keyword>
<evidence type="ECO:0000256" key="4">
    <source>
        <dbReference type="ARBA" id="ARBA00022840"/>
    </source>
</evidence>
<evidence type="ECO:0000313" key="9">
    <source>
        <dbReference type="EMBL" id="QDQ25700.1"/>
    </source>
</evidence>
<accession>A0A516SC24</accession>
<evidence type="ECO:0000256" key="1">
    <source>
        <dbReference type="ARBA" id="ARBA00001966"/>
    </source>
</evidence>
<dbReference type="SUPFAM" id="SSF52540">
    <property type="entry name" value="P-loop containing nucleoside triphosphate hydrolases"/>
    <property type="match status" value="2"/>
</dbReference>
<evidence type="ECO:0000313" key="10">
    <source>
        <dbReference type="Proteomes" id="UP000317550"/>
    </source>
</evidence>
<dbReference type="GO" id="GO:0006281">
    <property type="term" value="P:DNA repair"/>
    <property type="evidence" value="ECO:0007669"/>
    <property type="project" value="TreeGrafter"/>
</dbReference>
<dbReference type="InterPro" id="IPR045028">
    <property type="entry name" value="DinG/Rad3-like"/>
</dbReference>
<dbReference type="GO" id="GO:0003676">
    <property type="term" value="F:nucleic acid binding"/>
    <property type="evidence" value="ECO:0007669"/>
    <property type="project" value="InterPro"/>
</dbReference>
<dbReference type="SMART" id="SM00487">
    <property type="entry name" value="DEXDc"/>
    <property type="match status" value="1"/>
</dbReference>
<proteinExistence type="inferred from homology"/>
<dbReference type="Proteomes" id="UP000317550">
    <property type="component" value="Chromosome"/>
</dbReference>
<evidence type="ECO:0000256" key="7">
    <source>
        <dbReference type="ARBA" id="ARBA00048954"/>
    </source>
</evidence>
<dbReference type="Gene3D" id="3.40.50.300">
    <property type="entry name" value="P-loop containing nucleotide triphosphate hydrolases"/>
    <property type="match status" value="2"/>
</dbReference>
<dbReference type="EMBL" id="CP041730">
    <property type="protein sequence ID" value="QDQ25700.1"/>
    <property type="molecule type" value="Genomic_DNA"/>
</dbReference>
<reference evidence="10" key="1">
    <citation type="submission" date="2019-07" db="EMBL/GenBank/DDBJ databases">
        <title>Chitinimonas sp. nov., isolated from Ny-Alesund, arctica soil.</title>
        <authorList>
            <person name="Xu Q."/>
            <person name="Peng F."/>
        </authorList>
    </citation>
    <scope>NUCLEOTIDE SEQUENCE [LARGE SCALE GENOMIC DNA]</scope>
    <source>
        <strain evidence="10">R3-44</strain>
    </source>
</reference>
<keyword evidence="9" id="KW-0347">Helicase</keyword>
<sequence length="699" mass="76958">MLESLRLFSLAAQISVTTLADVFDEGGLFSQAMPGYRPRAQQREMAEAVQRAIRGKKALIAEAGTGTGKTYAYLVPALLSGGKVIVSTGTKTLQDQLFHRDLPKVRTALKVPVSIALLKGRANYVCTYHLERALADGRFARKEDVTHLHAIARFAATSRDGDKSGCSAVPESAPVWQQAVSTRDNCLGSECPNHQDCFVMQARRQALEADVVVVNHHLFFADVWLKDEGAGELLPRCNTVIFDEAHQLPEVASLFFGETVASGALLELARDSREEALAAAKDFVHLPAAAMALDKATRDLRLVFEQDSLRSPQHLLADNERFHAALGDLEGALGKLFELLADQAERSEGLENCRRRAAEQLAVLRSWCAGLRAPTFEAAAAAASKPAVAEAGKDAAAEPGSDDVFWMEVSPHGFQLNITPLDIARLFARQMDGERAWVFTSATLAMNGNFKHYTHEMGLWEADQGTWESPFDYKQQALLYVPQGLPEPNSRDYTAAVVEAALPLVQLAEGHAFLLFTSLRAMREAHELIKTRLAGLGLDYPILLQGEGTRTELLERFRTQPNAILVASQTFWEGIDVKGEQLRLVVIDKLPFAAPDDPVLAARIDKINKAGRNAFIEYQLPRAAITLKQGAGRLIRDETDQGVLMICDPRLVEKPYGKQIWKALPPMLRTREAGVVERFFARMKTRSQGDQPATETVED</sequence>
<dbReference type="GO" id="GO:0043139">
    <property type="term" value="F:5'-3' DNA helicase activity"/>
    <property type="evidence" value="ECO:0007669"/>
    <property type="project" value="UniProtKB-EC"/>
</dbReference>
<evidence type="ECO:0000259" key="8">
    <source>
        <dbReference type="PROSITE" id="PS51193"/>
    </source>
</evidence>
<comment type="catalytic activity">
    <reaction evidence="7">
        <text>ATP + H2O = ADP + phosphate + H(+)</text>
        <dbReference type="Rhea" id="RHEA:13065"/>
        <dbReference type="ChEBI" id="CHEBI:15377"/>
        <dbReference type="ChEBI" id="CHEBI:15378"/>
        <dbReference type="ChEBI" id="CHEBI:30616"/>
        <dbReference type="ChEBI" id="CHEBI:43474"/>
        <dbReference type="ChEBI" id="CHEBI:456216"/>
        <dbReference type="EC" id="5.6.2.3"/>
    </reaction>
</comment>